<dbReference type="KEGG" id="aba:Acid345_3844"/>
<feature type="compositionally biased region" description="Polar residues" evidence="1">
    <location>
        <begin position="110"/>
        <end position="123"/>
    </location>
</feature>
<feature type="compositionally biased region" description="Polar residues" evidence="1">
    <location>
        <begin position="63"/>
        <end position="73"/>
    </location>
</feature>
<organism evidence="3 4">
    <name type="scientific">Koribacter versatilis (strain Ellin345)</name>
    <dbReference type="NCBI Taxonomy" id="204669"/>
    <lineage>
        <taxon>Bacteria</taxon>
        <taxon>Pseudomonadati</taxon>
        <taxon>Acidobacteriota</taxon>
        <taxon>Terriglobia</taxon>
        <taxon>Terriglobales</taxon>
        <taxon>Candidatus Korobacteraceae</taxon>
        <taxon>Candidatus Korobacter</taxon>
    </lineage>
</organism>
<proteinExistence type="predicted"/>
<keyword evidence="2" id="KW-0732">Signal</keyword>
<reference evidence="3 4" key="1">
    <citation type="journal article" date="2009" name="Appl. Environ. Microbiol.">
        <title>Three genomes from the phylum Acidobacteria provide insight into the lifestyles of these microorganisms in soils.</title>
        <authorList>
            <person name="Ward N.L."/>
            <person name="Challacombe J.F."/>
            <person name="Janssen P.H."/>
            <person name="Henrissat B."/>
            <person name="Coutinho P.M."/>
            <person name="Wu M."/>
            <person name="Xie G."/>
            <person name="Haft D.H."/>
            <person name="Sait M."/>
            <person name="Badger J."/>
            <person name="Barabote R.D."/>
            <person name="Bradley B."/>
            <person name="Brettin T.S."/>
            <person name="Brinkac L.M."/>
            <person name="Bruce D."/>
            <person name="Creasy T."/>
            <person name="Daugherty S.C."/>
            <person name="Davidsen T.M."/>
            <person name="DeBoy R.T."/>
            <person name="Detter J.C."/>
            <person name="Dodson R.J."/>
            <person name="Durkin A.S."/>
            <person name="Ganapathy A."/>
            <person name="Gwinn-Giglio M."/>
            <person name="Han C.S."/>
            <person name="Khouri H."/>
            <person name="Kiss H."/>
            <person name="Kothari S.P."/>
            <person name="Madupu R."/>
            <person name="Nelson K.E."/>
            <person name="Nelson W.C."/>
            <person name="Paulsen I."/>
            <person name="Penn K."/>
            <person name="Ren Q."/>
            <person name="Rosovitz M.J."/>
            <person name="Selengut J.D."/>
            <person name="Shrivastava S."/>
            <person name="Sullivan S.A."/>
            <person name="Tapia R."/>
            <person name="Thompson L.S."/>
            <person name="Watkins K.L."/>
            <person name="Yang Q."/>
            <person name="Yu C."/>
            <person name="Zafar N."/>
            <person name="Zhou L."/>
            <person name="Kuske C.R."/>
        </authorList>
    </citation>
    <scope>NUCLEOTIDE SEQUENCE [LARGE SCALE GENOMIC DNA]</scope>
    <source>
        <strain evidence="3 4">Ellin345</strain>
    </source>
</reference>
<dbReference type="STRING" id="204669.Acid345_3844"/>
<feature type="region of interest" description="Disordered" evidence="1">
    <location>
        <begin position="37"/>
        <end position="175"/>
    </location>
</feature>
<dbReference type="AlphaFoldDB" id="Q1IJV6"/>
<evidence type="ECO:0000256" key="1">
    <source>
        <dbReference type="SAM" id="MobiDB-lite"/>
    </source>
</evidence>
<feature type="compositionally biased region" description="Polar residues" evidence="1">
    <location>
        <begin position="89"/>
        <end position="101"/>
    </location>
</feature>
<dbReference type="EnsemblBacteria" id="ABF42844">
    <property type="protein sequence ID" value="ABF42844"/>
    <property type="gene ID" value="Acid345_3844"/>
</dbReference>
<feature type="chain" id="PRO_5004191279" evidence="2">
    <location>
        <begin position="23"/>
        <end position="175"/>
    </location>
</feature>
<evidence type="ECO:0000313" key="3">
    <source>
        <dbReference type="EMBL" id="ABF42844.1"/>
    </source>
</evidence>
<feature type="compositionally biased region" description="Polar residues" evidence="1">
    <location>
        <begin position="145"/>
        <end position="160"/>
    </location>
</feature>
<protein>
    <submittedName>
        <fullName evidence="3">Uncharacterized protein</fullName>
    </submittedName>
</protein>
<name>Q1IJV6_KORVE</name>
<accession>Q1IJV6</accession>
<dbReference type="EMBL" id="CP000360">
    <property type="protein sequence ID" value="ABF42844.1"/>
    <property type="molecule type" value="Genomic_DNA"/>
</dbReference>
<keyword evidence="4" id="KW-1185">Reference proteome</keyword>
<gene>
    <name evidence="3" type="ordered locus">Acid345_3844</name>
</gene>
<dbReference type="HOGENOM" id="CLU_1618357_0_0_0"/>
<sequence length="175" mass="17470">MSMKRMLMMAVMTMALAVAGNAQGVAHGRTLHKNAQSGVTSAHGTVAKGPNGGAIAHGRRTSTDGQGSVTTAGGSAWRGPNGAKGARGGTTTVNGDGSATHKSGFAATGKNGSIESTGSSQRSADGAVSGERQTDITAKDGDTYQGETTWTKGQGYQHTGTCKDASGNVISCPKK</sequence>
<feature type="compositionally biased region" description="Basic and acidic residues" evidence="1">
    <location>
        <begin position="132"/>
        <end position="142"/>
    </location>
</feature>
<evidence type="ECO:0000256" key="2">
    <source>
        <dbReference type="SAM" id="SignalP"/>
    </source>
</evidence>
<evidence type="ECO:0000313" key="4">
    <source>
        <dbReference type="Proteomes" id="UP000002432"/>
    </source>
</evidence>
<dbReference type="Proteomes" id="UP000002432">
    <property type="component" value="Chromosome"/>
</dbReference>
<feature type="signal peptide" evidence="2">
    <location>
        <begin position="1"/>
        <end position="22"/>
    </location>
</feature>